<protein>
    <submittedName>
        <fullName evidence="15">CCA tRNA nucleotidyltransferase</fullName>
    </submittedName>
</protein>
<dbReference type="InterPro" id="IPR043519">
    <property type="entry name" value="NT_sf"/>
</dbReference>
<dbReference type="PANTHER" id="PTHR47545">
    <property type="entry name" value="MULTIFUNCTIONAL CCA PROTEIN"/>
    <property type="match status" value="1"/>
</dbReference>
<evidence type="ECO:0000256" key="9">
    <source>
        <dbReference type="ARBA" id="ARBA00022842"/>
    </source>
</evidence>
<feature type="domain" description="tRNA nucleotidyltransferase/poly(A) polymerase RNA and SrmB- binding" evidence="13">
    <location>
        <begin position="173"/>
        <end position="232"/>
    </location>
</feature>
<feature type="domain" description="CCA-adding enzyme C-terminal" evidence="14">
    <location>
        <begin position="268"/>
        <end position="410"/>
    </location>
</feature>
<dbReference type="Gene3D" id="3.30.460.10">
    <property type="entry name" value="Beta Polymerase, domain 2"/>
    <property type="match status" value="1"/>
</dbReference>
<evidence type="ECO:0000256" key="7">
    <source>
        <dbReference type="ARBA" id="ARBA00022723"/>
    </source>
</evidence>
<dbReference type="PANTHER" id="PTHR47545:SF2">
    <property type="entry name" value="CC-ADDING TRNA NUCLEOTIDYLTRANSFERASE"/>
    <property type="match status" value="1"/>
</dbReference>
<evidence type="ECO:0000259" key="13">
    <source>
        <dbReference type="Pfam" id="PF12627"/>
    </source>
</evidence>
<dbReference type="Gene3D" id="1.10.3090.10">
    <property type="entry name" value="cca-adding enzyme, domain 2"/>
    <property type="match status" value="1"/>
</dbReference>
<evidence type="ECO:0000256" key="8">
    <source>
        <dbReference type="ARBA" id="ARBA00022741"/>
    </source>
</evidence>
<gene>
    <name evidence="15" type="ORF">H6G05_23660</name>
</gene>
<proteinExistence type="inferred from homology"/>
<name>A0ABR8CGH3_9CYAN</name>
<dbReference type="SUPFAM" id="SSF81301">
    <property type="entry name" value="Nucleotidyltransferase"/>
    <property type="match status" value="1"/>
</dbReference>
<comment type="caution">
    <text evidence="15">The sequence shown here is derived from an EMBL/GenBank/DDBJ whole genome shotgun (WGS) entry which is preliminary data.</text>
</comment>
<evidence type="ECO:0000256" key="3">
    <source>
        <dbReference type="ARBA" id="ARBA00022555"/>
    </source>
</evidence>
<sequence length="418" mass="46863">MQQFPFDFNDLPTPAYLVGGWVRDRLLQRQGKYLDLDFVLPEKAVETAQAIARKYKVGFVVLDAERKIARVVFKNGTADFAQQMGRSLEEDLGRRDFCMNAIAMECHQLIGDRLIGDRSLGIGDGLFAGEDFIDPLDGIGDLKAKRIRMVAPENLAEDPLRILRGYRQSAQLGFAIEDLTRQVLIKLAPRLKTVAAERVRTELGYLLSINSGSQWMMEAISDRILEDWLPSQHLNLPRFAEIEGVISNLLSQFPNLELFFSKHLSGDRWAIVVVKLAALSNSATALESLGLSRAEQRWLVGILRYLPQFINLLDQSTPKEQYKFFQSTLEFFPAIAALALASGYESEKILSWLKRWLNPNDVIAYPITLITGDDLLKDLGIPPSPKIGEFLESVKIAQVEGKIGSHAEAIAFIKSIIS</sequence>
<dbReference type="Proteomes" id="UP000618445">
    <property type="component" value="Unassembled WGS sequence"/>
</dbReference>
<dbReference type="InterPro" id="IPR050124">
    <property type="entry name" value="tRNA_CCA-adding_enzyme"/>
</dbReference>
<keyword evidence="9" id="KW-0460">Magnesium</keyword>
<keyword evidence="3" id="KW-0820">tRNA-binding</keyword>
<dbReference type="InterPro" id="IPR032828">
    <property type="entry name" value="PolyA_RNA-bd"/>
</dbReference>
<comment type="cofactor">
    <cofactor evidence="1">
        <name>Mg(2+)</name>
        <dbReference type="ChEBI" id="CHEBI:18420"/>
    </cofactor>
</comment>
<evidence type="ECO:0000256" key="2">
    <source>
        <dbReference type="ARBA" id="ARBA00007265"/>
    </source>
</evidence>
<dbReference type="Pfam" id="PF13735">
    <property type="entry name" value="tRNA_NucTran2_2"/>
    <property type="match status" value="1"/>
</dbReference>
<keyword evidence="16" id="KW-1185">Reference proteome</keyword>
<evidence type="ECO:0000256" key="10">
    <source>
        <dbReference type="ARBA" id="ARBA00022884"/>
    </source>
</evidence>
<dbReference type="Pfam" id="PF12627">
    <property type="entry name" value="PolyA_pol_RNAbd"/>
    <property type="match status" value="1"/>
</dbReference>
<evidence type="ECO:0000313" key="15">
    <source>
        <dbReference type="EMBL" id="MBD2319823.1"/>
    </source>
</evidence>
<evidence type="ECO:0000259" key="14">
    <source>
        <dbReference type="Pfam" id="PF13735"/>
    </source>
</evidence>
<evidence type="ECO:0000256" key="1">
    <source>
        <dbReference type="ARBA" id="ARBA00001946"/>
    </source>
</evidence>
<dbReference type="SUPFAM" id="SSF81891">
    <property type="entry name" value="Poly A polymerase C-terminal region-like"/>
    <property type="match status" value="1"/>
</dbReference>
<keyword evidence="8" id="KW-0547">Nucleotide-binding</keyword>
<feature type="domain" description="Poly A polymerase head" evidence="12">
    <location>
        <begin position="15"/>
        <end position="148"/>
    </location>
</feature>
<dbReference type="InterPro" id="IPR032810">
    <property type="entry name" value="CCA-adding_enz_C"/>
</dbReference>
<keyword evidence="6" id="KW-0548">Nucleotidyltransferase</keyword>
<evidence type="ECO:0000259" key="12">
    <source>
        <dbReference type="Pfam" id="PF01743"/>
    </source>
</evidence>
<keyword evidence="5" id="KW-0819">tRNA processing</keyword>
<comment type="similarity">
    <text evidence="2 11">Belongs to the tRNA nucleotidyltransferase/poly(A) polymerase family.</text>
</comment>
<keyword evidence="10 11" id="KW-0694">RNA-binding</keyword>
<dbReference type="InterPro" id="IPR002646">
    <property type="entry name" value="PolA_pol_head_dom"/>
</dbReference>
<reference evidence="15 16" key="1">
    <citation type="journal article" date="2020" name="ISME J.">
        <title>Comparative genomics reveals insights into cyanobacterial evolution and habitat adaptation.</title>
        <authorList>
            <person name="Chen M.Y."/>
            <person name="Teng W.K."/>
            <person name="Zhao L."/>
            <person name="Hu C.X."/>
            <person name="Zhou Y.K."/>
            <person name="Han B.P."/>
            <person name="Song L.R."/>
            <person name="Shu W.S."/>
        </authorList>
    </citation>
    <scope>NUCLEOTIDE SEQUENCE [LARGE SCALE GENOMIC DNA]</scope>
    <source>
        <strain evidence="15 16">FACHB-1050</strain>
    </source>
</reference>
<evidence type="ECO:0000313" key="16">
    <source>
        <dbReference type="Proteomes" id="UP000618445"/>
    </source>
</evidence>
<organism evidence="15 16">
    <name type="scientific">Phormidium tenue FACHB-1050</name>
    <dbReference type="NCBI Taxonomy" id="2692857"/>
    <lineage>
        <taxon>Bacteria</taxon>
        <taxon>Bacillati</taxon>
        <taxon>Cyanobacteriota</taxon>
        <taxon>Cyanophyceae</taxon>
        <taxon>Oscillatoriophycideae</taxon>
        <taxon>Oscillatoriales</taxon>
        <taxon>Oscillatoriaceae</taxon>
        <taxon>Phormidium</taxon>
    </lineage>
</organism>
<keyword evidence="7" id="KW-0479">Metal-binding</keyword>
<dbReference type="EMBL" id="JACJQY010000067">
    <property type="protein sequence ID" value="MBD2319823.1"/>
    <property type="molecule type" value="Genomic_DNA"/>
</dbReference>
<evidence type="ECO:0000256" key="4">
    <source>
        <dbReference type="ARBA" id="ARBA00022679"/>
    </source>
</evidence>
<evidence type="ECO:0000256" key="11">
    <source>
        <dbReference type="RuleBase" id="RU003953"/>
    </source>
</evidence>
<dbReference type="Pfam" id="PF01743">
    <property type="entry name" value="PolyA_pol"/>
    <property type="match status" value="1"/>
</dbReference>
<accession>A0ABR8CGH3</accession>
<evidence type="ECO:0000256" key="5">
    <source>
        <dbReference type="ARBA" id="ARBA00022694"/>
    </source>
</evidence>
<keyword evidence="4 11" id="KW-0808">Transferase</keyword>
<dbReference type="RefSeq" id="WP_190582221.1">
    <property type="nucleotide sequence ID" value="NZ_CAWPQU010000064.1"/>
</dbReference>
<evidence type="ECO:0000256" key="6">
    <source>
        <dbReference type="ARBA" id="ARBA00022695"/>
    </source>
</evidence>